<accession>A0A0D0EFX0</accession>
<dbReference type="GO" id="GO:0003755">
    <property type="term" value="F:peptidyl-prolyl cis-trans isomerase activity"/>
    <property type="evidence" value="ECO:0007669"/>
    <property type="project" value="UniProtKB-KW"/>
</dbReference>
<dbReference type="SUPFAM" id="SSF54534">
    <property type="entry name" value="FKBP-like"/>
    <property type="match status" value="1"/>
</dbReference>
<keyword evidence="4" id="KW-0413">Isomerase</keyword>
<dbReference type="OrthoDB" id="1424215at2"/>
<reference evidence="8 10" key="1">
    <citation type="submission" date="2015-01" db="EMBL/GenBank/DDBJ databases">
        <title>Genome of Flavobacterium hibernum DSM 12611.</title>
        <authorList>
            <person name="Stropko S.J."/>
            <person name="Pipes S.E."/>
            <person name="Newman J.D."/>
        </authorList>
    </citation>
    <scope>NUCLEOTIDE SEQUENCE [LARGE SCALE GENOMIC DNA]</scope>
    <source>
        <strain evidence="8 10">DSM 12611</strain>
    </source>
</reference>
<dbReference type="RefSeq" id="WP_041515569.1">
    <property type="nucleotide sequence ID" value="NZ_JPRK01000001.1"/>
</dbReference>
<dbReference type="Proteomes" id="UP000198302">
    <property type="component" value="Unassembled WGS sequence"/>
</dbReference>
<dbReference type="InterPro" id="IPR028974">
    <property type="entry name" value="TSP_type-3_rpt"/>
</dbReference>
<keyword evidence="3 4" id="KW-0697">Rotamase</keyword>
<sequence length="396" mass="44153">MNKFKYYFILLLAGISLVSCSKSNDDDTVTVPVRDYKEQYKADNDSIIKYLKTNYITVTNSPGTPQDQDVVIKKIVAGDGNVSIWDQTTYPLQSRDVYSNDVTYKVYFLTLRKGVGSSPTNTDKVVTAYTGTLLDNTVFDTSYGNPVAFNLFPYANELTVIEGWSEIFPQFKTGTSTTASNGVISYKDFGAGVMFLPSGLAYYSVPQGSIPAYNPIVFSIKLFDLQRMDNEFSNTTSGRVFIGDGIPDYLEDLNNDGYLYDYNLNKTKYPNPPADWVKENDTDGDGISDFLDFDDDGDGFTTRFEITKPAGQIGIVNGVNYGARLFYPWDPTVDNPLTPNVDETEPRGIPRRPTGALADPSQAESATNVRAFLPEDYTANPRLRMHLDKTYPIKKN</sequence>
<comment type="caution">
    <text evidence="8">The sequence shown here is derived from an EMBL/GenBank/DDBJ whole genome shotgun (WGS) entry which is preliminary data.</text>
</comment>
<reference evidence="9 11" key="2">
    <citation type="submission" date="2016-11" db="EMBL/GenBank/DDBJ databases">
        <title>Whole genomes of Flavobacteriaceae.</title>
        <authorList>
            <person name="Stine C."/>
            <person name="Li C."/>
            <person name="Tadesse D."/>
        </authorList>
    </citation>
    <scope>NUCLEOTIDE SEQUENCE [LARGE SCALE GENOMIC DNA]</scope>
    <source>
        <strain evidence="9 11">ATCC 51468</strain>
    </source>
</reference>
<name>A0A0D0EFX0_9FLAO</name>
<dbReference type="EMBL" id="JPRK01000001">
    <property type="protein sequence ID" value="KIO54839.1"/>
    <property type="molecule type" value="Genomic_DNA"/>
</dbReference>
<evidence type="ECO:0000256" key="1">
    <source>
        <dbReference type="ARBA" id="ARBA00000971"/>
    </source>
</evidence>
<evidence type="ECO:0000256" key="2">
    <source>
        <dbReference type="ARBA" id="ARBA00013194"/>
    </source>
</evidence>
<dbReference type="AlphaFoldDB" id="A0A0D0EFX0"/>
<keyword evidence="11" id="KW-1185">Reference proteome</keyword>
<dbReference type="Proteomes" id="UP000032061">
    <property type="component" value="Unassembled WGS sequence"/>
</dbReference>
<proteinExistence type="predicted"/>
<evidence type="ECO:0000256" key="5">
    <source>
        <dbReference type="SAM" id="MobiDB-lite"/>
    </source>
</evidence>
<dbReference type="Gene3D" id="4.10.1080.10">
    <property type="entry name" value="TSP type-3 repeat"/>
    <property type="match status" value="1"/>
</dbReference>
<dbReference type="InterPro" id="IPR001179">
    <property type="entry name" value="PPIase_FKBP_dom"/>
</dbReference>
<dbReference type="GO" id="GO:0005509">
    <property type="term" value="F:calcium ion binding"/>
    <property type="evidence" value="ECO:0007669"/>
    <property type="project" value="InterPro"/>
</dbReference>
<dbReference type="Pfam" id="PF00254">
    <property type="entry name" value="FKBP_C"/>
    <property type="match status" value="1"/>
</dbReference>
<protein>
    <recommendedName>
        <fullName evidence="2 4">peptidylprolyl isomerase</fullName>
        <ecNumber evidence="2 4">5.2.1.8</ecNumber>
    </recommendedName>
</protein>
<dbReference type="PROSITE" id="PS50059">
    <property type="entry name" value="FKBP_PPIASE"/>
    <property type="match status" value="1"/>
</dbReference>
<evidence type="ECO:0000256" key="6">
    <source>
        <dbReference type="SAM" id="SignalP"/>
    </source>
</evidence>
<evidence type="ECO:0000313" key="11">
    <source>
        <dbReference type="Proteomes" id="UP000198302"/>
    </source>
</evidence>
<evidence type="ECO:0000259" key="7">
    <source>
        <dbReference type="PROSITE" id="PS50059"/>
    </source>
</evidence>
<feature type="domain" description="PPIase FKBP-type" evidence="7">
    <location>
        <begin position="122"/>
        <end position="226"/>
    </location>
</feature>
<evidence type="ECO:0000256" key="3">
    <source>
        <dbReference type="ARBA" id="ARBA00023110"/>
    </source>
</evidence>
<gene>
    <name evidence="9" type="ORF">B0A73_22525</name>
    <name evidence="8" type="ORF">IW18_00150</name>
</gene>
<organism evidence="8 10">
    <name type="scientific">Flavobacterium hibernum</name>
    <dbReference type="NCBI Taxonomy" id="37752"/>
    <lineage>
        <taxon>Bacteria</taxon>
        <taxon>Pseudomonadati</taxon>
        <taxon>Bacteroidota</taxon>
        <taxon>Flavobacteriia</taxon>
        <taxon>Flavobacteriales</taxon>
        <taxon>Flavobacteriaceae</taxon>
        <taxon>Flavobacterium</taxon>
    </lineage>
</organism>
<feature type="region of interest" description="Disordered" evidence="5">
    <location>
        <begin position="338"/>
        <end position="365"/>
    </location>
</feature>
<dbReference type="PROSITE" id="PS51257">
    <property type="entry name" value="PROKAR_LIPOPROTEIN"/>
    <property type="match status" value="1"/>
</dbReference>
<evidence type="ECO:0000313" key="10">
    <source>
        <dbReference type="Proteomes" id="UP000032061"/>
    </source>
</evidence>
<dbReference type="InterPro" id="IPR046357">
    <property type="entry name" value="PPIase_dom_sf"/>
</dbReference>
<dbReference type="EC" id="5.2.1.8" evidence="2 4"/>
<evidence type="ECO:0000313" key="9">
    <source>
        <dbReference type="EMBL" id="OXA83164.1"/>
    </source>
</evidence>
<feature type="signal peptide" evidence="6">
    <location>
        <begin position="1"/>
        <end position="21"/>
    </location>
</feature>
<comment type="catalytic activity">
    <reaction evidence="1 4">
        <text>[protein]-peptidylproline (omega=180) = [protein]-peptidylproline (omega=0)</text>
        <dbReference type="Rhea" id="RHEA:16237"/>
        <dbReference type="Rhea" id="RHEA-COMP:10747"/>
        <dbReference type="Rhea" id="RHEA-COMP:10748"/>
        <dbReference type="ChEBI" id="CHEBI:83833"/>
        <dbReference type="ChEBI" id="CHEBI:83834"/>
        <dbReference type="EC" id="5.2.1.8"/>
    </reaction>
</comment>
<dbReference type="STRING" id="37752.IW18_00150"/>
<keyword evidence="6" id="KW-0732">Signal</keyword>
<dbReference type="Gene3D" id="3.10.50.40">
    <property type="match status" value="1"/>
</dbReference>
<dbReference type="EMBL" id="MUGX01000053">
    <property type="protein sequence ID" value="OXA83164.1"/>
    <property type="molecule type" value="Genomic_DNA"/>
</dbReference>
<evidence type="ECO:0000313" key="8">
    <source>
        <dbReference type="EMBL" id="KIO54839.1"/>
    </source>
</evidence>
<evidence type="ECO:0000256" key="4">
    <source>
        <dbReference type="PROSITE-ProRule" id="PRU00277"/>
    </source>
</evidence>
<feature type="chain" id="PRO_5002226288" description="peptidylprolyl isomerase" evidence="6">
    <location>
        <begin position="22"/>
        <end position="396"/>
    </location>
</feature>